<evidence type="ECO:0000313" key="1">
    <source>
        <dbReference type="EMBL" id="KAF8907018.1"/>
    </source>
</evidence>
<proteinExistence type="predicted"/>
<gene>
    <name evidence="1" type="ORF">CPB84DRAFT_1744809</name>
</gene>
<evidence type="ECO:0000313" key="2">
    <source>
        <dbReference type="Proteomes" id="UP000724874"/>
    </source>
</evidence>
<dbReference type="Proteomes" id="UP000724874">
    <property type="component" value="Unassembled WGS sequence"/>
</dbReference>
<keyword evidence="2" id="KW-1185">Reference proteome</keyword>
<dbReference type="AlphaFoldDB" id="A0A9P5TQN6"/>
<reference evidence="1" key="1">
    <citation type="submission" date="2020-11" db="EMBL/GenBank/DDBJ databases">
        <authorList>
            <consortium name="DOE Joint Genome Institute"/>
            <person name="Ahrendt S."/>
            <person name="Riley R."/>
            <person name="Andreopoulos W."/>
            <person name="LaButti K."/>
            <person name="Pangilinan J."/>
            <person name="Ruiz-duenas F.J."/>
            <person name="Barrasa J.M."/>
            <person name="Sanchez-Garcia M."/>
            <person name="Camarero S."/>
            <person name="Miyauchi S."/>
            <person name="Serrano A."/>
            <person name="Linde D."/>
            <person name="Babiker R."/>
            <person name="Drula E."/>
            <person name="Ayuso-Fernandez I."/>
            <person name="Pacheco R."/>
            <person name="Padilla G."/>
            <person name="Ferreira P."/>
            <person name="Barriuso J."/>
            <person name="Kellner H."/>
            <person name="Castanera R."/>
            <person name="Alfaro M."/>
            <person name="Ramirez L."/>
            <person name="Pisabarro A.G."/>
            <person name="Kuo A."/>
            <person name="Tritt A."/>
            <person name="Lipzen A."/>
            <person name="He G."/>
            <person name="Yan M."/>
            <person name="Ng V."/>
            <person name="Cullen D."/>
            <person name="Martin F."/>
            <person name="Rosso M.-N."/>
            <person name="Henrissat B."/>
            <person name="Hibbett D."/>
            <person name="Martinez A.T."/>
            <person name="Grigoriev I.V."/>
        </authorList>
    </citation>
    <scope>NUCLEOTIDE SEQUENCE</scope>
    <source>
        <strain evidence="1">AH 44721</strain>
    </source>
</reference>
<dbReference type="EMBL" id="JADNYJ010000016">
    <property type="protein sequence ID" value="KAF8907018.1"/>
    <property type="molecule type" value="Genomic_DNA"/>
</dbReference>
<sequence>MSPRGITVSSLTEATLVLKNFWYNWSNCDKSQGKKTNSSNISPKSKRQKAVLASVECTLWYTAWPRAGMIEQPDWFRKPGNAYRRTGFSALLHGTCVDMQDEEDILAEFDVMSERHTELKIIMGLPGRVVHENLELHRQRLWADVTMQCQCKQIGQTSELLWASGKNRPDLTYKIEKYGEVCMFRVEIGQISVDLEFVPRLQ</sequence>
<organism evidence="1 2">
    <name type="scientific">Gymnopilus junonius</name>
    <name type="common">Spectacular rustgill mushroom</name>
    <name type="synonym">Gymnopilus spectabilis subsp. junonius</name>
    <dbReference type="NCBI Taxonomy" id="109634"/>
    <lineage>
        <taxon>Eukaryota</taxon>
        <taxon>Fungi</taxon>
        <taxon>Dikarya</taxon>
        <taxon>Basidiomycota</taxon>
        <taxon>Agaricomycotina</taxon>
        <taxon>Agaricomycetes</taxon>
        <taxon>Agaricomycetidae</taxon>
        <taxon>Agaricales</taxon>
        <taxon>Agaricineae</taxon>
        <taxon>Hymenogastraceae</taxon>
        <taxon>Gymnopilus</taxon>
    </lineage>
</organism>
<name>A0A9P5TQN6_GYMJU</name>
<protein>
    <submittedName>
        <fullName evidence="1">Uncharacterized protein</fullName>
    </submittedName>
</protein>
<comment type="caution">
    <text evidence="1">The sequence shown here is derived from an EMBL/GenBank/DDBJ whole genome shotgun (WGS) entry which is preliminary data.</text>
</comment>
<accession>A0A9P5TQN6</accession>